<sequence length="317" mass="35725">LLSLLLFEIMENWNTSSDFILLGLLGHSRAQQFLFGMVLTIAFMALVGNALMILLIQQDIRLHTPMYFLLSQLSLMDAMLVSTTVPKMAADYLTGNKSISPAGCGFQIFFLLTLGGGECFLLAAMSYDRYVAICHPLRYPIERVSVLMAAGCWLVATLNAMVHTGLALHFPFCRSRVIDHYFCEIPAMLKLSCADTSSYERGVDMSAILFLLIPLSTICASYVKILLTVLRMKSSEARKKSYSTCSFHMVVVIMYYGPFIFTYMRPKSYHAPGQDKFLAIFYTIVTPTLNPVIYSFRNKDVLTAMKNVLRSSFPYRK</sequence>
<evidence type="ECO:0000256" key="1">
    <source>
        <dbReference type="ARBA" id="ARBA00004651"/>
    </source>
</evidence>
<protein>
    <recommendedName>
        <fullName evidence="12">Olfactory receptor</fullName>
    </recommendedName>
</protein>
<evidence type="ECO:0000256" key="9">
    <source>
        <dbReference type="ARBA" id="ARBA00023170"/>
    </source>
</evidence>
<dbReference type="Ensembl" id="ENSSDAT00000024142.1">
    <property type="protein sequence ID" value="ENSSDAP00000021131.1"/>
    <property type="gene ID" value="ENSSDAG00000019218.1"/>
</dbReference>
<feature type="transmembrane region" description="Helical" evidence="12">
    <location>
        <begin position="67"/>
        <end position="85"/>
    </location>
</feature>
<keyword evidence="10 11" id="KW-0807">Transducer</keyword>
<dbReference type="GO" id="GO:0005886">
    <property type="term" value="C:plasma membrane"/>
    <property type="evidence" value="ECO:0007669"/>
    <property type="project" value="UniProtKB-SubCell"/>
</dbReference>
<evidence type="ECO:0000256" key="7">
    <source>
        <dbReference type="ARBA" id="ARBA00023040"/>
    </source>
</evidence>
<dbReference type="GO" id="GO:0004930">
    <property type="term" value="F:G protein-coupled receptor activity"/>
    <property type="evidence" value="ECO:0007669"/>
    <property type="project" value="UniProtKB-KW"/>
</dbReference>
<comment type="similarity">
    <text evidence="11">Belongs to the G-protein coupled receptor 1 family.</text>
</comment>
<keyword evidence="4 11" id="KW-0812">Transmembrane</keyword>
<dbReference type="PANTHER" id="PTHR26453">
    <property type="entry name" value="OLFACTORY RECEPTOR"/>
    <property type="match status" value="1"/>
</dbReference>
<keyword evidence="7 11" id="KW-0297">G-protein coupled receptor</keyword>
<dbReference type="InterPro" id="IPR000276">
    <property type="entry name" value="GPCR_Rhodpsn"/>
</dbReference>
<comment type="subcellular location">
    <subcellularLocation>
        <location evidence="1 12">Cell membrane</location>
        <topology evidence="1 12">Multi-pass membrane protein</topology>
    </subcellularLocation>
</comment>
<evidence type="ECO:0000256" key="3">
    <source>
        <dbReference type="ARBA" id="ARBA00022606"/>
    </source>
</evidence>
<dbReference type="PROSITE" id="PS50262">
    <property type="entry name" value="G_PROTEIN_RECEP_F1_2"/>
    <property type="match status" value="1"/>
</dbReference>
<feature type="transmembrane region" description="Helical" evidence="12">
    <location>
        <begin position="33"/>
        <end position="55"/>
    </location>
</feature>
<evidence type="ECO:0000313" key="15">
    <source>
        <dbReference type="Proteomes" id="UP000694422"/>
    </source>
</evidence>
<name>A0A8C9QAE8_SPEDA</name>
<feature type="transmembrane region" description="Helical" evidence="12">
    <location>
        <begin position="242"/>
        <end position="264"/>
    </location>
</feature>
<evidence type="ECO:0000256" key="12">
    <source>
        <dbReference type="RuleBase" id="RU363047"/>
    </source>
</evidence>
<feature type="transmembrane region" description="Helical" evidence="12">
    <location>
        <begin position="207"/>
        <end position="230"/>
    </location>
</feature>
<dbReference type="AlphaFoldDB" id="A0A8C9QAE8"/>
<dbReference type="InterPro" id="IPR017452">
    <property type="entry name" value="GPCR_Rhodpsn_7TM"/>
</dbReference>
<evidence type="ECO:0000256" key="10">
    <source>
        <dbReference type="ARBA" id="ARBA00023224"/>
    </source>
</evidence>
<evidence type="ECO:0000256" key="6">
    <source>
        <dbReference type="ARBA" id="ARBA00022989"/>
    </source>
</evidence>
<evidence type="ECO:0000256" key="4">
    <source>
        <dbReference type="ARBA" id="ARBA00022692"/>
    </source>
</evidence>
<dbReference type="PRINTS" id="PR00245">
    <property type="entry name" value="OLFACTORYR"/>
</dbReference>
<evidence type="ECO:0000256" key="11">
    <source>
        <dbReference type="RuleBase" id="RU000688"/>
    </source>
</evidence>
<keyword evidence="3 12" id="KW-0716">Sensory transduction</keyword>
<keyword evidence="15" id="KW-1185">Reference proteome</keyword>
<evidence type="ECO:0000256" key="8">
    <source>
        <dbReference type="ARBA" id="ARBA00023136"/>
    </source>
</evidence>
<dbReference type="PRINTS" id="PR00237">
    <property type="entry name" value="GPCRRHODOPSN"/>
</dbReference>
<dbReference type="PROSITE" id="PS00237">
    <property type="entry name" value="G_PROTEIN_RECEP_F1_1"/>
    <property type="match status" value="1"/>
</dbReference>
<keyword evidence="6 12" id="KW-1133">Transmembrane helix</keyword>
<feature type="transmembrane region" description="Helical" evidence="12">
    <location>
        <begin position="105"/>
        <end position="124"/>
    </location>
</feature>
<feature type="domain" description="G-protein coupled receptors family 1 profile" evidence="13">
    <location>
        <begin position="48"/>
        <end position="294"/>
    </location>
</feature>
<keyword evidence="9 11" id="KW-0675">Receptor</keyword>
<dbReference type="Proteomes" id="UP000694422">
    <property type="component" value="Unplaced"/>
</dbReference>
<dbReference type="Gene3D" id="1.20.1070.10">
    <property type="entry name" value="Rhodopsin 7-helix transmembrane proteins"/>
    <property type="match status" value="1"/>
</dbReference>
<keyword evidence="2 12" id="KW-1003">Cell membrane</keyword>
<keyword evidence="5 12" id="KW-0552">Olfaction</keyword>
<keyword evidence="8 12" id="KW-0472">Membrane</keyword>
<reference evidence="14" key="2">
    <citation type="submission" date="2025-09" db="UniProtKB">
        <authorList>
            <consortium name="Ensembl"/>
        </authorList>
    </citation>
    <scope>IDENTIFICATION</scope>
</reference>
<reference evidence="14" key="1">
    <citation type="submission" date="2025-08" db="UniProtKB">
        <authorList>
            <consortium name="Ensembl"/>
        </authorList>
    </citation>
    <scope>IDENTIFICATION</scope>
</reference>
<accession>A0A8C9QAE8</accession>
<dbReference type="GO" id="GO:0004984">
    <property type="term" value="F:olfactory receptor activity"/>
    <property type="evidence" value="ECO:0007669"/>
    <property type="project" value="InterPro"/>
</dbReference>
<evidence type="ECO:0000256" key="5">
    <source>
        <dbReference type="ARBA" id="ARBA00022725"/>
    </source>
</evidence>
<evidence type="ECO:0000256" key="2">
    <source>
        <dbReference type="ARBA" id="ARBA00022475"/>
    </source>
</evidence>
<dbReference type="FunFam" id="1.20.1070.10:FF:000008">
    <property type="entry name" value="Olfactory receptor"/>
    <property type="match status" value="1"/>
</dbReference>
<dbReference type="CDD" id="cd15421">
    <property type="entry name" value="7tmA_OR2T-like"/>
    <property type="match status" value="1"/>
</dbReference>
<organism evidence="14 15">
    <name type="scientific">Spermophilus dauricus</name>
    <name type="common">Daurian ground squirrel</name>
    <dbReference type="NCBI Taxonomy" id="99837"/>
    <lineage>
        <taxon>Eukaryota</taxon>
        <taxon>Metazoa</taxon>
        <taxon>Chordata</taxon>
        <taxon>Craniata</taxon>
        <taxon>Vertebrata</taxon>
        <taxon>Euteleostomi</taxon>
        <taxon>Mammalia</taxon>
        <taxon>Eutheria</taxon>
        <taxon>Euarchontoglires</taxon>
        <taxon>Glires</taxon>
        <taxon>Rodentia</taxon>
        <taxon>Sciuromorpha</taxon>
        <taxon>Sciuridae</taxon>
        <taxon>Xerinae</taxon>
        <taxon>Marmotini</taxon>
        <taxon>Spermophilus</taxon>
    </lineage>
</organism>
<feature type="transmembrane region" description="Helical" evidence="12">
    <location>
        <begin position="144"/>
        <end position="162"/>
    </location>
</feature>
<dbReference type="Pfam" id="PF13853">
    <property type="entry name" value="7tm_4"/>
    <property type="match status" value="1"/>
</dbReference>
<feature type="transmembrane region" description="Helical" evidence="12">
    <location>
        <begin position="276"/>
        <end position="296"/>
    </location>
</feature>
<dbReference type="SUPFAM" id="SSF81321">
    <property type="entry name" value="Family A G protein-coupled receptor-like"/>
    <property type="match status" value="1"/>
</dbReference>
<evidence type="ECO:0000313" key="14">
    <source>
        <dbReference type="Ensembl" id="ENSSDAP00000021131.1"/>
    </source>
</evidence>
<proteinExistence type="inferred from homology"/>
<dbReference type="InterPro" id="IPR000725">
    <property type="entry name" value="Olfact_rcpt"/>
</dbReference>
<evidence type="ECO:0000259" key="13">
    <source>
        <dbReference type="PROSITE" id="PS50262"/>
    </source>
</evidence>